<gene>
    <name evidence="2" type="ORF">EXT50_06900</name>
    <name evidence="3" type="ORF">EXT53_06900</name>
</gene>
<keyword evidence="1" id="KW-1133">Transmembrane helix</keyword>
<dbReference type="EMBL" id="SGPY01000003">
    <property type="protein sequence ID" value="MCL6368292.1"/>
    <property type="molecule type" value="Genomic_DNA"/>
</dbReference>
<evidence type="ECO:0000313" key="2">
    <source>
        <dbReference type="EMBL" id="MCL6350894.1"/>
    </source>
</evidence>
<feature type="transmembrane region" description="Helical" evidence="1">
    <location>
        <begin position="48"/>
        <end position="72"/>
    </location>
</feature>
<keyword evidence="4" id="KW-1185">Reference proteome</keyword>
<dbReference type="Proteomes" id="UP001055618">
    <property type="component" value="Unassembled WGS sequence"/>
</dbReference>
<dbReference type="AlphaFoldDB" id="A0AAP9BKL0"/>
<protein>
    <submittedName>
        <fullName evidence="3">Uncharacterized protein</fullName>
    </submittedName>
</protein>
<evidence type="ECO:0000313" key="4">
    <source>
        <dbReference type="Proteomes" id="UP001055618"/>
    </source>
</evidence>
<reference evidence="3" key="1">
    <citation type="submission" date="2019-02" db="EMBL/GenBank/DDBJ databases">
        <title>New Zealand Erwinia strains with phe-tRNA free attachment sites.</title>
        <authorList>
            <person name="Nunes-Leite L."/>
            <person name="Pitman A.R."/>
        </authorList>
    </citation>
    <scope>NUCLEOTIDE SEQUENCE</scope>
    <source>
        <strain evidence="3">Ec-140</strain>
        <strain evidence="2">Ec-143</strain>
    </source>
</reference>
<feature type="transmembrane region" description="Helical" evidence="1">
    <location>
        <begin position="6"/>
        <end position="27"/>
    </location>
</feature>
<organism evidence="3 5">
    <name type="scientific">Pectobacterium polaris</name>
    <dbReference type="NCBI Taxonomy" id="2042057"/>
    <lineage>
        <taxon>Bacteria</taxon>
        <taxon>Pseudomonadati</taxon>
        <taxon>Pseudomonadota</taxon>
        <taxon>Gammaproteobacteria</taxon>
        <taxon>Enterobacterales</taxon>
        <taxon>Pectobacteriaceae</taxon>
        <taxon>Pectobacterium</taxon>
    </lineage>
</organism>
<evidence type="ECO:0000313" key="3">
    <source>
        <dbReference type="EMBL" id="MCL6368292.1"/>
    </source>
</evidence>
<keyword evidence="1" id="KW-0812">Transmembrane</keyword>
<evidence type="ECO:0000256" key="1">
    <source>
        <dbReference type="SAM" id="Phobius"/>
    </source>
</evidence>
<comment type="caution">
    <text evidence="3">The sequence shown here is derived from an EMBL/GenBank/DDBJ whole genome shotgun (WGS) entry which is preliminary data.</text>
</comment>
<dbReference type="EMBL" id="SGPX01000003">
    <property type="protein sequence ID" value="MCL6350894.1"/>
    <property type="molecule type" value="Genomic_DNA"/>
</dbReference>
<keyword evidence="1" id="KW-0472">Membrane</keyword>
<dbReference type="Proteomes" id="UP001057360">
    <property type="component" value="Unassembled WGS sequence"/>
</dbReference>
<accession>A0AAP9BKL0</accession>
<evidence type="ECO:0000313" key="5">
    <source>
        <dbReference type="Proteomes" id="UP001057360"/>
    </source>
</evidence>
<proteinExistence type="predicted"/>
<name>A0AAP9BKL0_9GAMM</name>
<sequence>MDWLKDYIPLLLIGGGIWEIFHVYNGLKSGVLVERINRKDVTFHRGEFWFSFWIGFHIIFSIGTFVVSVFLIKKYLLLPDWLHVYFSHFYSL</sequence>